<proteinExistence type="predicted"/>
<keyword evidence="2" id="KW-1185">Reference proteome</keyword>
<comment type="caution">
    <text evidence="1">The sequence shown here is derived from an EMBL/GenBank/DDBJ whole genome shotgun (WGS) entry which is preliminary data.</text>
</comment>
<protein>
    <submittedName>
        <fullName evidence="1">Uncharacterized protein</fullName>
    </submittedName>
</protein>
<accession>A0A1V4JP03</accession>
<dbReference type="Proteomes" id="UP000190648">
    <property type="component" value="Unassembled WGS sequence"/>
</dbReference>
<organism evidence="1 2">
    <name type="scientific">Patagioenas fasciata monilis</name>
    <dbReference type="NCBI Taxonomy" id="372326"/>
    <lineage>
        <taxon>Eukaryota</taxon>
        <taxon>Metazoa</taxon>
        <taxon>Chordata</taxon>
        <taxon>Craniata</taxon>
        <taxon>Vertebrata</taxon>
        <taxon>Euteleostomi</taxon>
        <taxon>Archelosauria</taxon>
        <taxon>Archosauria</taxon>
        <taxon>Dinosauria</taxon>
        <taxon>Saurischia</taxon>
        <taxon>Theropoda</taxon>
        <taxon>Coelurosauria</taxon>
        <taxon>Aves</taxon>
        <taxon>Neognathae</taxon>
        <taxon>Neoaves</taxon>
        <taxon>Columbimorphae</taxon>
        <taxon>Columbiformes</taxon>
        <taxon>Columbidae</taxon>
        <taxon>Patagioenas</taxon>
    </lineage>
</organism>
<dbReference type="AlphaFoldDB" id="A0A1V4JP03"/>
<sequence length="79" mass="8901">MKCHTSLHARWFRFMDAAGELILFPPLPIADNSVPTELSVLLEETPQPQITTEFPSHFQSATYTVEVLTEEATAKLNEL</sequence>
<dbReference type="EMBL" id="LSYS01006880">
    <property type="protein sequence ID" value="OPJ73929.1"/>
    <property type="molecule type" value="Genomic_DNA"/>
</dbReference>
<gene>
    <name evidence="1" type="ORF">AV530_013341</name>
</gene>
<evidence type="ECO:0000313" key="1">
    <source>
        <dbReference type="EMBL" id="OPJ73929.1"/>
    </source>
</evidence>
<name>A0A1V4JP03_PATFA</name>
<evidence type="ECO:0000313" key="2">
    <source>
        <dbReference type="Proteomes" id="UP000190648"/>
    </source>
</evidence>
<reference evidence="1 2" key="1">
    <citation type="submission" date="2016-02" db="EMBL/GenBank/DDBJ databases">
        <title>Band-tailed pigeon sequencing and assembly.</title>
        <authorList>
            <person name="Soares A.E."/>
            <person name="Novak B.J."/>
            <person name="Rice E.S."/>
            <person name="O'Connell B."/>
            <person name="Chang D."/>
            <person name="Weber S."/>
            <person name="Shapiro B."/>
        </authorList>
    </citation>
    <scope>NUCLEOTIDE SEQUENCE [LARGE SCALE GENOMIC DNA]</scope>
    <source>
        <strain evidence="1">BTP2013</strain>
        <tissue evidence="1">Blood</tissue>
    </source>
</reference>